<feature type="domain" description="Bifunctional inhibitor/plant lipid transfer protein/seed storage helical" evidence="3">
    <location>
        <begin position="28"/>
        <end position="113"/>
    </location>
</feature>
<evidence type="ECO:0000256" key="1">
    <source>
        <dbReference type="RuleBase" id="RU000628"/>
    </source>
</evidence>
<keyword evidence="2" id="KW-0732">Signal</keyword>
<organism evidence="4 5">
    <name type="scientific">Eleusine coracana subsp. coracana</name>
    <dbReference type="NCBI Taxonomy" id="191504"/>
    <lineage>
        <taxon>Eukaryota</taxon>
        <taxon>Viridiplantae</taxon>
        <taxon>Streptophyta</taxon>
        <taxon>Embryophyta</taxon>
        <taxon>Tracheophyta</taxon>
        <taxon>Spermatophyta</taxon>
        <taxon>Magnoliopsida</taxon>
        <taxon>Liliopsida</taxon>
        <taxon>Poales</taxon>
        <taxon>Poaceae</taxon>
        <taxon>PACMAD clade</taxon>
        <taxon>Chloridoideae</taxon>
        <taxon>Cynodonteae</taxon>
        <taxon>Eleusininae</taxon>
        <taxon>Eleusine</taxon>
    </lineage>
</organism>
<reference evidence="4" key="1">
    <citation type="journal article" date="2018" name="DNA Res.">
        <title>Multiple hybrid de novo genome assembly of finger millet, an orphan allotetraploid crop.</title>
        <authorList>
            <person name="Hatakeyama M."/>
            <person name="Aluri S."/>
            <person name="Balachadran M.T."/>
            <person name="Sivarajan S.R."/>
            <person name="Patrignani A."/>
            <person name="Gruter S."/>
            <person name="Poveda L."/>
            <person name="Shimizu-Inatsugi R."/>
            <person name="Baeten J."/>
            <person name="Francoijs K.J."/>
            <person name="Nataraja K.N."/>
            <person name="Reddy Y.A.N."/>
            <person name="Phadnis S."/>
            <person name="Ravikumar R.L."/>
            <person name="Schlapbach R."/>
            <person name="Sreeman S.M."/>
            <person name="Shimizu K.K."/>
        </authorList>
    </citation>
    <scope>NUCLEOTIDE SEQUENCE</scope>
</reference>
<comment type="caution">
    <text evidence="4">The sequence shown here is derived from an EMBL/GenBank/DDBJ whole genome shotgun (WGS) entry which is preliminary data.</text>
</comment>
<feature type="signal peptide" evidence="2">
    <location>
        <begin position="1"/>
        <end position="24"/>
    </location>
</feature>
<dbReference type="AlphaFoldDB" id="A0AAV5F0A5"/>
<name>A0AAV5F0A5_ELECO</name>
<evidence type="ECO:0000256" key="2">
    <source>
        <dbReference type="SAM" id="SignalP"/>
    </source>
</evidence>
<evidence type="ECO:0000259" key="3">
    <source>
        <dbReference type="SMART" id="SM00499"/>
    </source>
</evidence>
<keyword evidence="1" id="KW-0446">Lipid-binding</keyword>
<accession>A0AAV5F0A5</accession>
<keyword evidence="5" id="KW-1185">Reference proteome</keyword>
<dbReference type="PRINTS" id="PR00382">
    <property type="entry name" value="LIPIDTRNSFER"/>
</dbReference>
<evidence type="ECO:0000313" key="5">
    <source>
        <dbReference type="Proteomes" id="UP001054889"/>
    </source>
</evidence>
<proteinExistence type="inferred from homology"/>
<dbReference type="CDD" id="cd01960">
    <property type="entry name" value="nsLTP1"/>
    <property type="match status" value="1"/>
</dbReference>
<reference evidence="4" key="2">
    <citation type="submission" date="2021-12" db="EMBL/GenBank/DDBJ databases">
        <title>Resequencing data analysis of finger millet.</title>
        <authorList>
            <person name="Hatakeyama M."/>
            <person name="Aluri S."/>
            <person name="Balachadran M.T."/>
            <person name="Sivarajan S.R."/>
            <person name="Poveda L."/>
            <person name="Shimizu-Inatsugi R."/>
            <person name="Schlapbach R."/>
            <person name="Sreeman S.M."/>
            <person name="Shimizu K.K."/>
        </authorList>
    </citation>
    <scope>NUCLEOTIDE SEQUENCE</scope>
</reference>
<feature type="chain" id="PRO_5043618775" description="Non-specific lipid-transfer protein" evidence="2">
    <location>
        <begin position="25"/>
        <end position="123"/>
    </location>
</feature>
<sequence>MARVAIVALCIVLAVLVAAETASAAISCGDVTSSIAPCLGYAMGSSPSPSAQCCSGVKSLNGRASSKADRQTACRCLKNMAGRLRGVSMGNAASIPGKCGVSVSMPINPNVDCSTYLLTTSSL</sequence>
<protein>
    <recommendedName>
        <fullName evidence="1">Non-specific lipid-transfer protein</fullName>
    </recommendedName>
</protein>
<dbReference type="InterPro" id="IPR016140">
    <property type="entry name" value="Bifunc_inhib/LTP/seed_store"/>
</dbReference>
<dbReference type="GO" id="GO:0006869">
    <property type="term" value="P:lipid transport"/>
    <property type="evidence" value="ECO:0007669"/>
    <property type="project" value="InterPro"/>
</dbReference>
<dbReference type="EMBL" id="BQKI01000080">
    <property type="protein sequence ID" value="GJN28472.1"/>
    <property type="molecule type" value="Genomic_DNA"/>
</dbReference>
<dbReference type="Pfam" id="PF00234">
    <property type="entry name" value="Tryp_alpha_amyl"/>
    <property type="match status" value="1"/>
</dbReference>
<gene>
    <name evidence="4" type="primary">gb16600</name>
    <name evidence="4" type="ORF">PR202_gb16600</name>
</gene>
<comment type="similarity">
    <text evidence="1">Belongs to the plant LTP family.</text>
</comment>
<dbReference type="Gene3D" id="1.10.110.10">
    <property type="entry name" value="Plant lipid-transfer and hydrophobic proteins"/>
    <property type="match status" value="1"/>
</dbReference>
<dbReference type="InterPro" id="IPR000528">
    <property type="entry name" value="Plant_nsLTP"/>
</dbReference>
<dbReference type="SUPFAM" id="SSF47699">
    <property type="entry name" value="Bifunctional inhibitor/lipid-transfer protein/seed storage 2S albumin"/>
    <property type="match status" value="1"/>
</dbReference>
<dbReference type="PANTHER" id="PTHR33076">
    <property type="entry name" value="NON-SPECIFIC LIPID-TRANSFER PROTEIN 2-RELATED"/>
    <property type="match status" value="1"/>
</dbReference>
<dbReference type="InterPro" id="IPR036312">
    <property type="entry name" value="Bifun_inhib/LTP/seed_sf"/>
</dbReference>
<dbReference type="Proteomes" id="UP001054889">
    <property type="component" value="Unassembled WGS sequence"/>
</dbReference>
<dbReference type="SMART" id="SM00499">
    <property type="entry name" value="AAI"/>
    <property type="match status" value="1"/>
</dbReference>
<keyword evidence="1" id="KW-0813">Transport</keyword>
<comment type="function">
    <text evidence="1">Plant non-specific lipid-transfer proteins transfer phospholipids as well as galactolipids across membranes. May play a role in wax or cutin deposition in the cell walls of expanding epidermal cells and certain secretory tissues.</text>
</comment>
<evidence type="ECO:0000313" key="4">
    <source>
        <dbReference type="EMBL" id="GJN28472.1"/>
    </source>
</evidence>
<dbReference type="GO" id="GO:0008289">
    <property type="term" value="F:lipid binding"/>
    <property type="evidence" value="ECO:0007669"/>
    <property type="project" value="UniProtKB-KW"/>
</dbReference>